<proteinExistence type="predicted"/>
<accession>A0A2Z4FIW8</accession>
<evidence type="ECO:0000313" key="2">
    <source>
        <dbReference type="Proteomes" id="UP000249799"/>
    </source>
</evidence>
<sequence length="72" mass="6952">MRAAGVEGRCASSLNARGGGRGAGGSPAFGVGLLLPKLGESEDIYAADDRADAGLYDAKRSGSARGGGVGLG</sequence>
<dbReference type="KEGG" id="bsed:DN745_04815"/>
<gene>
    <name evidence="1" type="ORF">DN745_04815</name>
</gene>
<reference evidence="1 2" key="1">
    <citation type="submission" date="2018-06" db="EMBL/GenBank/DDBJ databases">
        <title>Lujinxingia sediminis gen. nov. sp. nov., a new facultative anaerobic member of the class Deltaproteobacteria, and proposal of Lujinxingaceae fam. nov.</title>
        <authorList>
            <person name="Guo L.-Y."/>
            <person name="Li C.-M."/>
            <person name="Wang S."/>
            <person name="Du Z.-J."/>
        </authorList>
    </citation>
    <scope>NUCLEOTIDE SEQUENCE [LARGE SCALE GENOMIC DNA]</scope>
    <source>
        <strain evidence="1 2">FA350</strain>
    </source>
</reference>
<organism evidence="1 2">
    <name type="scientific">Bradymonas sediminis</name>
    <dbReference type="NCBI Taxonomy" id="1548548"/>
    <lineage>
        <taxon>Bacteria</taxon>
        <taxon>Deltaproteobacteria</taxon>
        <taxon>Bradymonadales</taxon>
        <taxon>Bradymonadaceae</taxon>
        <taxon>Bradymonas</taxon>
    </lineage>
</organism>
<dbReference type="EMBL" id="CP030032">
    <property type="protein sequence ID" value="AWV88694.1"/>
    <property type="molecule type" value="Genomic_DNA"/>
</dbReference>
<evidence type="ECO:0000313" key="1">
    <source>
        <dbReference type="EMBL" id="AWV88694.1"/>
    </source>
</evidence>
<dbReference type="AlphaFoldDB" id="A0A2Z4FIW8"/>
<keyword evidence="2" id="KW-1185">Reference proteome</keyword>
<protein>
    <submittedName>
        <fullName evidence="1">Uncharacterized protein</fullName>
    </submittedName>
</protein>
<name>A0A2Z4FIW8_9DELT</name>
<dbReference type="Proteomes" id="UP000249799">
    <property type="component" value="Chromosome"/>
</dbReference>